<evidence type="ECO:0000313" key="2">
    <source>
        <dbReference type="Proteomes" id="UP001597079"/>
    </source>
</evidence>
<gene>
    <name evidence="1" type="ORF">ACFSB2_15420</name>
</gene>
<evidence type="ECO:0000313" key="1">
    <source>
        <dbReference type="EMBL" id="MFD1676093.1"/>
    </source>
</evidence>
<accession>A0ABW4JJE0</accession>
<reference evidence="2" key="1">
    <citation type="journal article" date="2019" name="Int. J. Syst. Evol. Microbiol.">
        <title>The Global Catalogue of Microorganisms (GCM) 10K type strain sequencing project: providing services to taxonomists for standard genome sequencing and annotation.</title>
        <authorList>
            <consortium name="The Broad Institute Genomics Platform"/>
            <consortium name="The Broad Institute Genome Sequencing Center for Infectious Disease"/>
            <person name="Wu L."/>
            <person name="Ma J."/>
        </authorList>
    </citation>
    <scope>NUCLEOTIDE SEQUENCE [LARGE SCALE GENOMIC DNA]</scope>
    <source>
        <strain evidence="2">CGMCC 1.12286</strain>
    </source>
</reference>
<dbReference type="Proteomes" id="UP001597079">
    <property type="component" value="Unassembled WGS sequence"/>
</dbReference>
<dbReference type="EMBL" id="JBHUCX010000043">
    <property type="protein sequence ID" value="MFD1676093.1"/>
    <property type="molecule type" value="Genomic_DNA"/>
</dbReference>
<comment type="caution">
    <text evidence="1">The sequence shown here is derived from an EMBL/GenBank/DDBJ whole genome shotgun (WGS) entry which is preliminary data.</text>
</comment>
<name>A0ABW4JJE0_9BACL</name>
<protein>
    <submittedName>
        <fullName evidence="1">Uncharacterized protein</fullName>
    </submittedName>
</protein>
<keyword evidence="2" id="KW-1185">Reference proteome</keyword>
<sequence length="204" mass="23569">MNSEDYENYALSLCHLEFLRDLVIRTGLTPQQYNQEISWPYGIDYNGGFGDDMYEMQLESILSIIAPNLKGSFTVVTPHDEEEWANLIYFDSGNPLDPDDANLEYESVFAITLIGEQKDTAVWRHFIKWMKPHAVFVRDESMGQEHFTWLLDELDVSAVLEAWEILLRAWEVMEFYDHCSRADSWRAFRSGNPVQNEPGSATAA</sequence>
<organism evidence="1 2">
    <name type="scientific">Alicyclobacillus fodiniaquatilis</name>
    <dbReference type="NCBI Taxonomy" id="1661150"/>
    <lineage>
        <taxon>Bacteria</taxon>
        <taxon>Bacillati</taxon>
        <taxon>Bacillota</taxon>
        <taxon>Bacilli</taxon>
        <taxon>Bacillales</taxon>
        <taxon>Alicyclobacillaceae</taxon>
        <taxon>Alicyclobacillus</taxon>
    </lineage>
</organism>
<dbReference type="RefSeq" id="WP_377943986.1">
    <property type="nucleotide sequence ID" value="NZ_JBHUCX010000043.1"/>
</dbReference>
<proteinExistence type="predicted"/>